<feature type="compositionally biased region" description="Basic and acidic residues" evidence="1">
    <location>
        <begin position="10"/>
        <end position="55"/>
    </location>
</feature>
<dbReference type="GeneID" id="64766289"/>
<dbReference type="RefSeq" id="YP_010059058.1">
    <property type="nucleotide sequence ID" value="NC_054724.1"/>
</dbReference>
<dbReference type="KEGG" id="vg:64766289"/>
<evidence type="ECO:0000313" key="2">
    <source>
        <dbReference type="EMBL" id="AVO24976.1"/>
    </source>
</evidence>
<reference evidence="3" key="1">
    <citation type="submission" date="2018-02" db="EMBL/GenBank/DDBJ databases">
        <authorList>
            <person name="Cohen D.B."/>
            <person name="Kent A.D."/>
        </authorList>
    </citation>
    <scope>NUCLEOTIDE SEQUENCE [LARGE SCALE GENOMIC DNA]</scope>
</reference>
<dbReference type="Proteomes" id="UP000241290">
    <property type="component" value="Genome"/>
</dbReference>
<accession>A0A2P1JXB0</accession>
<dbReference type="EMBL" id="MG962366">
    <property type="protein sequence ID" value="AVO24976.1"/>
    <property type="molecule type" value="Genomic_DNA"/>
</dbReference>
<sequence>MAAARTTKAKATEAKVEDPKTEDAKVEESATKDTSDETLGKGDNEGRDLDGKSEDAPVETSAGEFQPPKEATPENEGADAIRDADDSTTSAAAQAALDQAEESVPAERLMYQTSQFDTSTGASVLSSLAYPPATAIRAEEVVDAKLANGGVDDNKN</sequence>
<evidence type="ECO:0000313" key="3">
    <source>
        <dbReference type="Proteomes" id="UP000241290"/>
    </source>
</evidence>
<keyword evidence="3" id="KW-1185">Reference proteome</keyword>
<organism evidence="2 3">
    <name type="scientific">Rhodococcus phage Finch</name>
    <dbReference type="NCBI Taxonomy" id="2094144"/>
    <lineage>
        <taxon>Viruses</taxon>
        <taxon>Duplodnaviria</taxon>
        <taxon>Heunggongvirae</taxon>
        <taxon>Uroviricota</taxon>
        <taxon>Caudoviricetes</taxon>
        <taxon>Finchvirus</taxon>
        <taxon>Finchvirus finch</taxon>
    </lineage>
</organism>
<protein>
    <submittedName>
        <fullName evidence="2">Uncharacterized protein</fullName>
    </submittedName>
</protein>
<evidence type="ECO:0000256" key="1">
    <source>
        <dbReference type="SAM" id="MobiDB-lite"/>
    </source>
</evidence>
<feature type="compositionally biased region" description="Low complexity" evidence="1">
    <location>
        <begin position="87"/>
        <end position="98"/>
    </location>
</feature>
<name>A0A2P1JXB0_9CAUD</name>
<proteinExistence type="predicted"/>
<gene>
    <name evidence="2" type="primary">36</name>
    <name evidence="2" type="ORF">SEA_FINCH_36</name>
</gene>
<feature type="region of interest" description="Disordered" evidence="1">
    <location>
        <begin position="1"/>
        <end position="105"/>
    </location>
</feature>